<dbReference type="AlphaFoldDB" id="A0A814B409"/>
<evidence type="ECO:0000256" key="3">
    <source>
        <dbReference type="ARBA" id="ARBA00022692"/>
    </source>
</evidence>
<evidence type="ECO:0000256" key="4">
    <source>
        <dbReference type="ARBA" id="ARBA00022989"/>
    </source>
</evidence>
<comment type="caution">
    <text evidence="8">The sequence shown here is derived from an EMBL/GenBank/DDBJ whole genome shotgun (WGS) entry which is preliminary data.</text>
</comment>
<dbReference type="OrthoDB" id="6083617at2759"/>
<comment type="similarity">
    <text evidence="2">Belongs to the CD225/Dispanin family.</text>
</comment>
<dbReference type="PANTHER" id="PTHR13999">
    <property type="entry name" value="INTERFERON INDUCIBLE TRANSMEMBRANE PROTEIN"/>
    <property type="match status" value="1"/>
</dbReference>
<evidence type="ECO:0000256" key="2">
    <source>
        <dbReference type="ARBA" id="ARBA00006843"/>
    </source>
</evidence>
<comment type="subcellular location">
    <subcellularLocation>
        <location evidence="1">Membrane</location>
    </subcellularLocation>
</comment>
<dbReference type="PANTHER" id="PTHR13999:SF4">
    <property type="entry name" value="INTERFERON-INDUCED TRANSMEMBRANE PROTEIN 3"/>
    <property type="match status" value="1"/>
</dbReference>
<dbReference type="Proteomes" id="UP000663879">
    <property type="component" value="Unassembled WGS sequence"/>
</dbReference>
<accession>A0A814B409</accession>
<dbReference type="Pfam" id="PF04505">
    <property type="entry name" value="CD225"/>
    <property type="match status" value="1"/>
</dbReference>
<reference evidence="8" key="1">
    <citation type="submission" date="2021-02" db="EMBL/GenBank/DDBJ databases">
        <authorList>
            <person name="Nowell W R."/>
        </authorList>
    </citation>
    <scope>NUCLEOTIDE SEQUENCE</scope>
    <source>
        <strain evidence="8">Ploen Becks lab</strain>
    </source>
</reference>
<evidence type="ECO:0000256" key="1">
    <source>
        <dbReference type="ARBA" id="ARBA00004370"/>
    </source>
</evidence>
<keyword evidence="4 7" id="KW-1133">Transmembrane helix</keyword>
<proteinExistence type="inferred from homology"/>
<feature type="region of interest" description="Disordered" evidence="6">
    <location>
        <begin position="1"/>
        <end position="38"/>
    </location>
</feature>
<gene>
    <name evidence="8" type="ORF">OXX778_LOCUS12476</name>
</gene>
<keyword evidence="5 7" id="KW-0472">Membrane</keyword>
<feature type="transmembrane region" description="Helical" evidence="7">
    <location>
        <begin position="103"/>
        <end position="126"/>
    </location>
</feature>
<dbReference type="EMBL" id="CAJNOC010002267">
    <property type="protein sequence ID" value="CAF0922806.1"/>
    <property type="molecule type" value="Genomic_DNA"/>
</dbReference>
<feature type="transmembrane region" description="Helical" evidence="7">
    <location>
        <begin position="147"/>
        <end position="172"/>
    </location>
</feature>
<keyword evidence="9" id="KW-1185">Reference proteome</keyword>
<dbReference type="InterPro" id="IPR007593">
    <property type="entry name" value="CD225/Dispanin_fam"/>
</dbReference>
<evidence type="ECO:0000256" key="5">
    <source>
        <dbReference type="ARBA" id="ARBA00023136"/>
    </source>
</evidence>
<organism evidence="8 9">
    <name type="scientific">Brachionus calyciflorus</name>
    <dbReference type="NCBI Taxonomy" id="104777"/>
    <lineage>
        <taxon>Eukaryota</taxon>
        <taxon>Metazoa</taxon>
        <taxon>Spiralia</taxon>
        <taxon>Gnathifera</taxon>
        <taxon>Rotifera</taxon>
        <taxon>Eurotatoria</taxon>
        <taxon>Monogononta</taxon>
        <taxon>Pseudotrocha</taxon>
        <taxon>Ploima</taxon>
        <taxon>Brachionidae</taxon>
        <taxon>Brachionus</taxon>
    </lineage>
</organism>
<feature type="compositionally biased region" description="Basic and acidic residues" evidence="6">
    <location>
        <begin position="1"/>
        <end position="28"/>
    </location>
</feature>
<name>A0A814B409_9BILA</name>
<keyword evidence="3 7" id="KW-0812">Transmembrane</keyword>
<evidence type="ECO:0000313" key="9">
    <source>
        <dbReference type="Proteomes" id="UP000663879"/>
    </source>
</evidence>
<protein>
    <submittedName>
        <fullName evidence="8">Uncharacterized protein</fullName>
    </submittedName>
</protein>
<evidence type="ECO:0000256" key="7">
    <source>
        <dbReference type="SAM" id="Phobius"/>
    </source>
</evidence>
<evidence type="ECO:0000256" key="6">
    <source>
        <dbReference type="SAM" id="MobiDB-lite"/>
    </source>
</evidence>
<evidence type="ECO:0000313" key="8">
    <source>
        <dbReference type="EMBL" id="CAF0922806.1"/>
    </source>
</evidence>
<dbReference type="InterPro" id="IPR051517">
    <property type="entry name" value="IFITM_antiviral_protein"/>
</dbReference>
<sequence>MKNSNRFDTKLDNDQENNEHLNDYDDNRYFTNKNNYVNRPPVQMPARTYMINENQTGTYASNKSFNPNNQGTLHSNDTPLYVPPFLMNNTRQSRHNHNAPRDYLPWSIANIFICAIVAMPALFFSVQTRDQKKIGNIKKAKVNSKRALILNIVASVVGLLTILLAVILRFALYQLFVNNDVKSYNVPIIAGG</sequence>
<dbReference type="GO" id="GO:0005886">
    <property type="term" value="C:plasma membrane"/>
    <property type="evidence" value="ECO:0007669"/>
    <property type="project" value="TreeGrafter"/>
</dbReference>